<sequence>MTVDTDNKNSQWISIIRANNFSSINNIYNGYDCRHKITEDINYNEIEKIKENINKYNLLKTLEDNKIPIQHKIKLIDNYNKNNYQSVYVTNITKGGLFKDWDFKL</sequence>
<organism evidence="1">
    <name type="scientific">viral metagenome</name>
    <dbReference type="NCBI Taxonomy" id="1070528"/>
    <lineage>
        <taxon>unclassified sequences</taxon>
        <taxon>metagenomes</taxon>
        <taxon>organismal metagenomes</taxon>
    </lineage>
</organism>
<dbReference type="AlphaFoldDB" id="A0A6C0D8A6"/>
<name>A0A6C0D8A6_9ZZZZ</name>
<reference evidence="1" key="1">
    <citation type="journal article" date="2020" name="Nature">
        <title>Giant virus diversity and host interactions through global metagenomics.</title>
        <authorList>
            <person name="Schulz F."/>
            <person name="Roux S."/>
            <person name="Paez-Espino D."/>
            <person name="Jungbluth S."/>
            <person name="Walsh D.A."/>
            <person name="Denef V.J."/>
            <person name="McMahon K.D."/>
            <person name="Konstantinidis K.T."/>
            <person name="Eloe-Fadrosh E.A."/>
            <person name="Kyrpides N.C."/>
            <person name="Woyke T."/>
        </authorList>
    </citation>
    <scope>NUCLEOTIDE SEQUENCE</scope>
    <source>
        <strain evidence="1">GVMAG-M-3300023174-131</strain>
    </source>
</reference>
<protein>
    <submittedName>
        <fullName evidence="1">Uncharacterized protein</fullName>
    </submittedName>
</protein>
<accession>A0A6C0D8A6</accession>
<evidence type="ECO:0000313" key="1">
    <source>
        <dbReference type="EMBL" id="QHT13286.1"/>
    </source>
</evidence>
<dbReference type="EMBL" id="MN739565">
    <property type="protein sequence ID" value="QHT13286.1"/>
    <property type="molecule type" value="Genomic_DNA"/>
</dbReference>
<proteinExistence type="predicted"/>